<keyword evidence="1" id="KW-0472">Membrane</keyword>
<dbReference type="RefSeq" id="WP_188994999.1">
    <property type="nucleotide sequence ID" value="NZ_BMHP01000003.1"/>
</dbReference>
<feature type="domain" description="Phosphatidic acid phosphatase type 2/haloperoxidase" evidence="2">
    <location>
        <begin position="81"/>
        <end position="193"/>
    </location>
</feature>
<feature type="transmembrane region" description="Helical" evidence="1">
    <location>
        <begin position="81"/>
        <end position="102"/>
    </location>
</feature>
<accession>A0A916Z8I8</accession>
<feature type="transmembrane region" description="Helical" evidence="1">
    <location>
        <begin position="182"/>
        <end position="199"/>
    </location>
</feature>
<dbReference type="AlphaFoldDB" id="A0A916Z8I8"/>
<dbReference type="PANTHER" id="PTHR14969:SF13">
    <property type="entry name" value="AT30094P"/>
    <property type="match status" value="1"/>
</dbReference>
<protein>
    <submittedName>
        <fullName evidence="3">Phosphatidylglycerophosphatase B</fullName>
    </submittedName>
</protein>
<gene>
    <name evidence="3" type="ORF">GCM10010911_44330</name>
</gene>
<proteinExistence type="predicted"/>
<dbReference type="CDD" id="cd03392">
    <property type="entry name" value="PAP2_like_2"/>
    <property type="match status" value="1"/>
</dbReference>
<evidence type="ECO:0000313" key="4">
    <source>
        <dbReference type="Proteomes" id="UP000612456"/>
    </source>
</evidence>
<dbReference type="SMART" id="SM00014">
    <property type="entry name" value="acidPPc"/>
    <property type="match status" value="1"/>
</dbReference>
<dbReference type="InterPro" id="IPR000326">
    <property type="entry name" value="PAP2/HPO"/>
</dbReference>
<evidence type="ECO:0000256" key="1">
    <source>
        <dbReference type="SAM" id="Phobius"/>
    </source>
</evidence>
<feature type="transmembrane region" description="Helical" evidence="1">
    <location>
        <begin position="152"/>
        <end position="170"/>
    </location>
</feature>
<dbReference type="PANTHER" id="PTHR14969">
    <property type="entry name" value="SPHINGOSINE-1-PHOSPHATE PHOSPHOHYDROLASE"/>
    <property type="match status" value="1"/>
</dbReference>
<dbReference type="Proteomes" id="UP000612456">
    <property type="component" value="Unassembled WGS sequence"/>
</dbReference>
<sequence length="214" mass="23999">MWVLLLLLALAGFGGLSLLVQRDSIREFDLSIIHTVQGWENDYFTRIAKTLSFIGSSSVTIPLALSIAVVLAIVLKHRREIILFVGTLLGSWLLNATLKSLYQRARPDIHRIVTEAGFSFPSGHSMSAFSLYGILTYLLWRHLPSRGWRIALILFSLCMVLGIGLSRIYLGVHYPSDVIGGYWVSACWVTLCIRLFMIWQKRTAARRNGSSSDA</sequence>
<reference evidence="3" key="1">
    <citation type="journal article" date="2014" name="Int. J. Syst. Evol. Microbiol.">
        <title>Complete genome sequence of Corynebacterium casei LMG S-19264T (=DSM 44701T), isolated from a smear-ripened cheese.</title>
        <authorList>
            <consortium name="US DOE Joint Genome Institute (JGI-PGF)"/>
            <person name="Walter F."/>
            <person name="Albersmeier A."/>
            <person name="Kalinowski J."/>
            <person name="Ruckert C."/>
        </authorList>
    </citation>
    <scope>NUCLEOTIDE SEQUENCE</scope>
    <source>
        <strain evidence="3">CGMCC 1.15178</strain>
    </source>
</reference>
<feature type="transmembrane region" description="Helical" evidence="1">
    <location>
        <begin position="51"/>
        <end position="74"/>
    </location>
</feature>
<reference evidence="3" key="2">
    <citation type="submission" date="2020-09" db="EMBL/GenBank/DDBJ databases">
        <authorList>
            <person name="Sun Q."/>
            <person name="Zhou Y."/>
        </authorList>
    </citation>
    <scope>NUCLEOTIDE SEQUENCE</scope>
    <source>
        <strain evidence="3">CGMCC 1.15178</strain>
    </source>
</reference>
<evidence type="ECO:0000313" key="3">
    <source>
        <dbReference type="EMBL" id="GGD81314.1"/>
    </source>
</evidence>
<keyword evidence="4" id="KW-1185">Reference proteome</keyword>
<keyword evidence="1" id="KW-0812">Transmembrane</keyword>
<feature type="transmembrane region" description="Helical" evidence="1">
    <location>
        <begin position="122"/>
        <end position="140"/>
    </location>
</feature>
<name>A0A916Z8I8_9BACL</name>
<dbReference type="Gene3D" id="1.20.144.10">
    <property type="entry name" value="Phosphatidic acid phosphatase type 2/haloperoxidase"/>
    <property type="match status" value="2"/>
</dbReference>
<dbReference type="Pfam" id="PF01569">
    <property type="entry name" value="PAP2"/>
    <property type="match status" value="1"/>
</dbReference>
<keyword evidence="1" id="KW-1133">Transmembrane helix</keyword>
<dbReference type="EMBL" id="BMHP01000003">
    <property type="protein sequence ID" value="GGD81314.1"/>
    <property type="molecule type" value="Genomic_DNA"/>
</dbReference>
<dbReference type="SUPFAM" id="SSF48317">
    <property type="entry name" value="Acid phosphatase/Vanadium-dependent haloperoxidase"/>
    <property type="match status" value="1"/>
</dbReference>
<evidence type="ECO:0000259" key="2">
    <source>
        <dbReference type="SMART" id="SM00014"/>
    </source>
</evidence>
<organism evidence="3 4">
    <name type="scientific">Paenibacillus nasutitermitis</name>
    <dbReference type="NCBI Taxonomy" id="1652958"/>
    <lineage>
        <taxon>Bacteria</taxon>
        <taxon>Bacillati</taxon>
        <taxon>Bacillota</taxon>
        <taxon>Bacilli</taxon>
        <taxon>Bacillales</taxon>
        <taxon>Paenibacillaceae</taxon>
        <taxon>Paenibacillus</taxon>
    </lineage>
</organism>
<comment type="caution">
    <text evidence="3">The sequence shown here is derived from an EMBL/GenBank/DDBJ whole genome shotgun (WGS) entry which is preliminary data.</text>
</comment>
<dbReference type="InterPro" id="IPR036938">
    <property type="entry name" value="PAP2/HPO_sf"/>
</dbReference>